<organism evidence="1 2">
    <name type="scientific">Linum trigynum</name>
    <dbReference type="NCBI Taxonomy" id="586398"/>
    <lineage>
        <taxon>Eukaryota</taxon>
        <taxon>Viridiplantae</taxon>
        <taxon>Streptophyta</taxon>
        <taxon>Embryophyta</taxon>
        <taxon>Tracheophyta</taxon>
        <taxon>Spermatophyta</taxon>
        <taxon>Magnoliopsida</taxon>
        <taxon>eudicotyledons</taxon>
        <taxon>Gunneridae</taxon>
        <taxon>Pentapetalae</taxon>
        <taxon>rosids</taxon>
        <taxon>fabids</taxon>
        <taxon>Malpighiales</taxon>
        <taxon>Linaceae</taxon>
        <taxon>Linum</taxon>
    </lineage>
</organism>
<dbReference type="EMBL" id="OZ034816">
    <property type="protein sequence ID" value="CAL1377837.1"/>
    <property type="molecule type" value="Genomic_DNA"/>
</dbReference>
<dbReference type="AlphaFoldDB" id="A0AAV2DWD9"/>
<reference evidence="1 2" key="1">
    <citation type="submission" date="2024-04" db="EMBL/GenBank/DDBJ databases">
        <authorList>
            <person name="Fracassetti M."/>
        </authorList>
    </citation>
    <scope>NUCLEOTIDE SEQUENCE [LARGE SCALE GENOMIC DNA]</scope>
</reference>
<accession>A0AAV2DWD9</accession>
<evidence type="ECO:0000313" key="1">
    <source>
        <dbReference type="EMBL" id="CAL1377837.1"/>
    </source>
</evidence>
<evidence type="ECO:0000313" key="2">
    <source>
        <dbReference type="Proteomes" id="UP001497516"/>
    </source>
</evidence>
<protein>
    <submittedName>
        <fullName evidence="1">Uncharacterized protein</fullName>
    </submittedName>
</protein>
<sequence length="79" mass="8794">MSKSERSTSTILSALGKARTVLLFGVLPKRPTHTNWARRTFIYKDSFPCITDVVLGLSNNNPPLKTKTTNFVSSPQRLS</sequence>
<gene>
    <name evidence="1" type="ORF">LTRI10_LOCUS19459</name>
</gene>
<proteinExistence type="predicted"/>
<keyword evidence="2" id="KW-1185">Reference proteome</keyword>
<name>A0AAV2DWD9_9ROSI</name>
<dbReference type="Proteomes" id="UP001497516">
    <property type="component" value="Chromosome 3"/>
</dbReference>